<dbReference type="Pfam" id="PF02212">
    <property type="entry name" value="GED"/>
    <property type="match status" value="1"/>
</dbReference>
<gene>
    <name evidence="7" type="ORF">VSP0166_LOCUS10078</name>
</gene>
<dbReference type="GO" id="GO:0005737">
    <property type="term" value="C:cytoplasm"/>
    <property type="evidence" value="ECO:0007669"/>
    <property type="project" value="TreeGrafter"/>
</dbReference>
<organism evidence="7">
    <name type="scientific">Vannella robusta</name>
    <dbReference type="NCBI Taxonomy" id="1487602"/>
    <lineage>
        <taxon>Eukaryota</taxon>
        <taxon>Amoebozoa</taxon>
        <taxon>Discosea</taxon>
        <taxon>Flabellinia</taxon>
        <taxon>Vannellidae</taxon>
        <taxon>Vannella</taxon>
    </lineage>
</organism>
<dbReference type="GO" id="GO:0000266">
    <property type="term" value="P:mitochondrial fission"/>
    <property type="evidence" value="ECO:0007669"/>
    <property type="project" value="TreeGrafter"/>
</dbReference>
<evidence type="ECO:0000256" key="3">
    <source>
        <dbReference type="RuleBase" id="RU003932"/>
    </source>
</evidence>
<feature type="compositionally biased region" description="Pro residues" evidence="4">
    <location>
        <begin position="529"/>
        <end position="544"/>
    </location>
</feature>
<dbReference type="Gene3D" id="1.20.120.1240">
    <property type="entry name" value="Dynamin, middle domain"/>
    <property type="match status" value="2"/>
</dbReference>
<dbReference type="InterPro" id="IPR030381">
    <property type="entry name" value="G_DYNAMIN_dom"/>
</dbReference>
<feature type="compositionally biased region" description="Pro residues" evidence="4">
    <location>
        <begin position="585"/>
        <end position="597"/>
    </location>
</feature>
<dbReference type="InterPro" id="IPR019762">
    <property type="entry name" value="Dynamin_GTPase_CS"/>
</dbReference>
<dbReference type="Gene3D" id="3.40.50.300">
    <property type="entry name" value="P-loop containing nucleotide triphosphate hydrolases"/>
    <property type="match status" value="1"/>
</dbReference>
<feature type="compositionally biased region" description="Low complexity" evidence="4">
    <location>
        <begin position="545"/>
        <end position="560"/>
    </location>
</feature>
<feature type="region of interest" description="Disordered" evidence="4">
    <location>
        <begin position="508"/>
        <end position="656"/>
    </location>
</feature>
<dbReference type="GO" id="GO:0005874">
    <property type="term" value="C:microtubule"/>
    <property type="evidence" value="ECO:0007669"/>
    <property type="project" value="TreeGrafter"/>
</dbReference>
<dbReference type="SUPFAM" id="SSF52540">
    <property type="entry name" value="P-loop containing nucleoside triphosphate hydrolases"/>
    <property type="match status" value="1"/>
</dbReference>
<dbReference type="Pfam" id="PF00350">
    <property type="entry name" value="Dynamin_N"/>
    <property type="match status" value="1"/>
</dbReference>
<dbReference type="PRINTS" id="PR00195">
    <property type="entry name" value="DYNAMIN"/>
</dbReference>
<keyword evidence="1 3" id="KW-0547">Nucleotide-binding</keyword>
<dbReference type="InterPro" id="IPR000375">
    <property type="entry name" value="Dynamin_stalk"/>
</dbReference>
<evidence type="ECO:0000313" key="7">
    <source>
        <dbReference type="EMBL" id="CAE2223356.1"/>
    </source>
</evidence>
<dbReference type="EMBL" id="HBKP01014174">
    <property type="protein sequence ID" value="CAE2223356.1"/>
    <property type="molecule type" value="Transcribed_RNA"/>
</dbReference>
<dbReference type="GO" id="GO:0008017">
    <property type="term" value="F:microtubule binding"/>
    <property type="evidence" value="ECO:0007669"/>
    <property type="project" value="TreeGrafter"/>
</dbReference>
<dbReference type="Pfam" id="PF01031">
    <property type="entry name" value="Dynamin_M"/>
    <property type="match status" value="1"/>
</dbReference>
<dbReference type="GO" id="GO:0005525">
    <property type="term" value="F:GTP binding"/>
    <property type="evidence" value="ECO:0007669"/>
    <property type="project" value="UniProtKB-KW"/>
</dbReference>
<dbReference type="InterPro" id="IPR020850">
    <property type="entry name" value="GED_dom"/>
</dbReference>
<reference evidence="7" key="1">
    <citation type="submission" date="2021-01" db="EMBL/GenBank/DDBJ databases">
        <authorList>
            <person name="Corre E."/>
            <person name="Pelletier E."/>
            <person name="Niang G."/>
            <person name="Scheremetjew M."/>
            <person name="Finn R."/>
            <person name="Kale V."/>
            <person name="Holt S."/>
            <person name="Cochrane G."/>
            <person name="Meng A."/>
            <person name="Brown T."/>
            <person name="Cohen L."/>
        </authorList>
    </citation>
    <scope>NUCLEOTIDE SEQUENCE</scope>
    <source>
        <strain evidence="7">DIVA3 518/3/11/1/6</strain>
    </source>
</reference>
<dbReference type="SMART" id="SM00302">
    <property type="entry name" value="GED"/>
    <property type="match status" value="1"/>
</dbReference>
<dbReference type="FunFam" id="3.40.50.300:FF:001027">
    <property type="entry name" value="dynamin-related protein 3A"/>
    <property type="match status" value="1"/>
</dbReference>
<sequence>MEQLLPVINKLQDVFSAIGGDRIDLPQICVIGSQSSGKSSVLEHIVGKDFLPRGSGIVTRRPLVLQLHHIAAPKQGQPQEWGEFLHQPKKIYTDFEKIRQEIAAETERHCGPRGISNNAIRLSVYSPNVLNLTLVDLPGLTKVTIPGQPVDLPEQIRKMAVHYIGNPNAIILCVSAGNTDIATSDGIQLAQEIDPDGSRTLGVVTKIDIMDKGTDAMDILTGQVIPLQLGFVGVVMRSQQDIKDGKAISEALKDEEKFFATHPAYRQISSRLGTRYLTRTLNSILMQHIRKTLPELKARISKMTQDCQQEMASYGDSMFQQNKSGMLLNIINTFSKDYSCAIDGKLEELSVNELYGGARINYIFTEVFSKYVESVRESDAINDQDIRTAIKNSTGPRSALFVPEGSFEFLVKNLVKRLEDPSQECVEQVFTELQRIVSQLTESKELQRFKNLKVRLADVVNNLLHDCKIPTRMMISNLINIELAYVNTNHEDFIGGGGAVSQLFETMAADHQQQQQQQQAAPQTYNPSGGPPPQPQRPQQPPQSQPKSSQPQQNNQQQGQEANGGFFGRYFGGNSPQPQQGHRPAPQPPRGPSPQQPQRPGVQPLQPQRQGQQQQAPAQQQAPKQKLPDKNPFQSVPGGPITLTMPTSIRATSPMNQKEKFETQLIKQLIGSYFDIVCKNISDTIPKTIMHFLVNTSKANMQNQLVEHLYKEDLFAELLEENPEIAMRRKRCAEMLDALLKANRVLMELRDFDFR</sequence>
<dbReference type="AlphaFoldDB" id="A0A7S4MI44"/>
<dbReference type="InterPro" id="IPR001401">
    <property type="entry name" value="Dynamin_GTPase"/>
</dbReference>
<evidence type="ECO:0000256" key="2">
    <source>
        <dbReference type="ARBA" id="ARBA00023134"/>
    </source>
</evidence>
<dbReference type="GO" id="GO:0016559">
    <property type="term" value="P:peroxisome fission"/>
    <property type="evidence" value="ECO:0007669"/>
    <property type="project" value="TreeGrafter"/>
</dbReference>
<comment type="similarity">
    <text evidence="3">Belongs to the TRAFAC class dynamin-like GTPase superfamily. Dynamin/Fzo/YdjA family.</text>
</comment>
<feature type="compositionally biased region" description="Low complexity" evidence="4">
    <location>
        <begin position="598"/>
        <end position="625"/>
    </location>
</feature>
<dbReference type="GO" id="GO:0016020">
    <property type="term" value="C:membrane"/>
    <property type="evidence" value="ECO:0007669"/>
    <property type="project" value="TreeGrafter"/>
</dbReference>
<dbReference type="PANTHER" id="PTHR11566">
    <property type="entry name" value="DYNAMIN"/>
    <property type="match status" value="1"/>
</dbReference>
<feature type="domain" description="Dynamin-type G" evidence="6">
    <location>
        <begin position="22"/>
        <end position="294"/>
    </location>
</feature>
<evidence type="ECO:0000256" key="1">
    <source>
        <dbReference type="ARBA" id="ARBA00022741"/>
    </source>
</evidence>
<feature type="compositionally biased region" description="Polar residues" evidence="4">
    <location>
        <begin position="644"/>
        <end position="656"/>
    </location>
</feature>
<dbReference type="SMART" id="SM00053">
    <property type="entry name" value="DYNc"/>
    <property type="match status" value="1"/>
</dbReference>
<accession>A0A7S4MI44</accession>
<protein>
    <submittedName>
        <fullName evidence="7">Uncharacterized protein</fullName>
    </submittedName>
</protein>
<dbReference type="InterPro" id="IPR027417">
    <property type="entry name" value="P-loop_NTPase"/>
</dbReference>
<dbReference type="PROSITE" id="PS51388">
    <property type="entry name" value="GED"/>
    <property type="match status" value="1"/>
</dbReference>
<evidence type="ECO:0000256" key="4">
    <source>
        <dbReference type="SAM" id="MobiDB-lite"/>
    </source>
</evidence>
<dbReference type="InterPro" id="IPR022812">
    <property type="entry name" value="Dynamin"/>
</dbReference>
<dbReference type="GO" id="GO:0003924">
    <property type="term" value="F:GTPase activity"/>
    <property type="evidence" value="ECO:0007669"/>
    <property type="project" value="InterPro"/>
</dbReference>
<dbReference type="PROSITE" id="PS51718">
    <property type="entry name" value="G_DYNAMIN_2"/>
    <property type="match status" value="1"/>
</dbReference>
<name>A0A7S4MI44_9EUKA</name>
<dbReference type="CDD" id="cd08771">
    <property type="entry name" value="DLP_1"/>
    <property type="match status" value="1"/>
</dbReference>
<dbReference type="PROSITE" id="PS00410">
    <property type="entry name" value="G_DYNAMIN_1"/>
    <property type="match status" value="1"/>
</dbReference>
<proteinExistence type="inferred from homology"/>
<dbReference type="InterPro" id="IPR045063">
    <property type="entry name" value="Dynamin_N"/>
</dbReference>
<dbReference type="PANTHER" id="PTHR11566:SF21">
    <property type="entry name" value="DYNAMIN RELATED PROTEIN 1, ISOFORM A"/>
    <property type="match status" value="1"/>
</dbReference>
<dbReference type="GO" id="GO:0006897">
    <property type="term" value="P:endocytosis"/>
    <property type="evidence" value="ECO:0007669"/>
    <property type="project" value="TreeGrafter"/>
</dbReference>
<feature type="compositionally biased region" description="Low complexity" evidence="4">
    <location>
        <begin position="572"/>
        <end position="584"/>
    </location>
</feature>
<dbReference type="InterPro" id="IPR003130">
    <property type="entry name" value="GED"/>
</dbReference>
<evidence type="ECO:0000259" key="5">
    <source>
        <dbReference type="PROSITE" id="PS51388"/>
    </source>
</evidence>
<evidence type="ECO:0000259" key="6">
    <source>
        <dbReference type="PROSITE" id="PS51718"/>
    </source>
</evidence>
<dbReference type="GO" id="GO:0048312">
    <property type="term" value="P:intracellular distribution of mitochondria"/>
    <property type="evidence" value="ECO:0007669"/>
    <property type="project" value="TreeGrafter"/>
</dbReference>
<keyword evidence="2 3" id="KW-0342">GTP-binding</keyword>
<feature type="domain" description="GED" evidence="5">
    <location>
        <begin position="663"/>
        <end position="754"/>
    </location>
</feature>